<keyword evidence="1" id="KW-0472">Membrane</keyword>
<dbReference type="HOGENOM" id="CLU_117120_0_0_6"/>
<protein>
    <submittedName>
        <fullName evidence="2">Uncharacterized protein</fullName>
    </submittedName>
</protein>
<evidence type="ECO:0000313" key="2">
    <source>
        <dbReference type="EMBL" id="BAK10471.1"/>
    </source>
</evidence>
<dbReference type="EMBL" id="AP012032">
    <property type="protein sequence ID" value="BAK10471.1"/>
    <property type="molecule type" value="Genomic_DNA"/>
</dbReference>
<gene>
    <name evidence="2" type="ordered locus">PAJ_0391</name>
</gene>
<proteinExistence type="predicted"/>
<dbReference type="KEGG" id="paj:PAJ_0391"/>
<feature type="transmembrane region" description="Helical" evidence="1">
    <location>
        <begin position="99"/>
        <end position="120"/>
    </location>
</feature>
<name>A0A0H3KTK3_PANAA</name>
<keyword evidence="1" id="KW-0812">Transmembrane</keyword>
<organism evidence="2 3">
    <name type="scientific">Pantoea ananatis (strain AJ13355)</name>
    <dbReference type="NCBI Taxonomy" id="932677"/>
    <lineage>
        <taxon>Bacteria</taxon>
        <taxon>Pseudomonadati</taxon>
        <taxon>Pseudomonadota</taxon>
        <taxon>Gammaproteobacteria</taxon>
        <taxon>Enterobacterales</taxon>
        <taxon>Erwiniaceae</taxon>
        <taxon>Pantoea</taxon>
    </lineage>
</organism>
<dbReference type="AlphaFoldDB" id="A0A0H3KTK3"/>
<sequence>MGQLLARFIVMSLNDLHYTSIFLMLIFMIVFFAFFVHFIYKELGGGKIGRDTFLFFDFMFFGSGFKSNVPSLAMAMIILLSRFSAYSKNHDVTALYEGVVVSFAMLFLFVHCRFFSGISYSKTRVKLIKEFFLNLKLTKNFFFLWLSRVFYIALIFYAYGV</sequence>
<dbReference type="eggNOG" id="ENOG5032R2V">
    <property type="taxonomic scope" value="Bacteria"/>
</dbReference>
<evidence type="ECO:0000256" key="1">
    <source>
        <dbReference type="SAM" id="Phobius"/>
    </source>
</evidence>
<dbReference type="Proteomes" id="UP000006690">
    <property type="component" value="Chromosome"/>
</dbReference>
<feature type="transmembrane region" description="Helical" evidence="1">
    <location>
        <begin position="20"/>
        <end position="40"/>
    </location>
</feature>
<feature type="transmembrane region" description="Helical" evidence="1">
    <location>
        <begin position="52"/>
        <end position="79"/>
    </location>
</feature>
<feature type="transmembrane region" description="Helical" evidence="1">
    <location>
        <begin position="141"/>
        <end position="159"/>
    </location>
</feature>
<accession>A0A0H3KTK3</accession>
<keyword evidence="1" id="KW-1133">Transmembrane helix</keyword>
<evidence type="ECO:0000313" key="3">
    <source>
        <dbReference type="Proteomes" id="UP000006690"/>
    </source>
</evidence>
<reference evidence="3" key="1">
    <citation type="journal article" date="2012" name="Appl. Microbiol. Biotechnol.">
        <title>The complete genome sequence of Pantoea ananatis AJ13355, an organism with great biotechnological potential.</title>
        <authorList>
            <person name="Hara Y."/>
            <person name="Kadotani N."/>
            <person name="Izui H."/>
            <person name="Katashkina J.I."/>
            <person name="Kuvaeva T.M."/>
            <person name="Andreeva I.G."/>
            <person name="Golubeva L.I."/>
            <person name="Malko D.B."/>
            <person name="Makeev V.J."/>
            <person name="Mashko S.V."/>
            <person name="Kozlov Y.I."/>
        </authorList>
    </citation>
    <scope>NUCLEOTIDE SEQUENCE [LARGE SCALE GENOMIC DNA]</scope>
    <source>
        <strain evidence="3">AJ13355</strain>
    </source>
</reference>